<evidence type="ECO:0000256" key="8">
    <source>
        <dbReference type="ARBA" id="ARBA00022723"/>
    </source>
</evidence>
<dbReference type="GO" id="GO:0016853">
    <property type="term" value="F:isomerase activity"/>
    <property type="evidence" value="ECO:0007669"/>
    <property type="project" value="UniProtKB-KW"/>
</dbReference>
<comment type="catalytic activity">
    <reaction evidence="1">
        <text>L-lysine = D-beta-lysine</text>
        <dbReference type="Rhea" id="RHEA:44148"/>
        <dbReference type="ChEBI" id="CHEBI:32551"/>
        <dbReference type="ChEBI" id="CHEBI:84138"/>
    </reaction>
</comment>
<dbReference type="CDD" id="cd01335">
    <property type="entry name" value="Radical_SAM"/>
    <property type="match status" value="1"/>
</dbReference>
<evidence type="ECO:0000256" key="12">
    <source>
        <dbReference type="ARBA" id="ARBA00023235"/>
    </source>
</evidence>
<evidence type="ECO:0000256" key="14">
    <source>
        <dbReference type="PIRSR" id="PIRSR004911-1"/>
    </source>
</evidence>
<evidence type="ECO:0000256" key="13">
    <source>
        <dbReference type="ARBA" id="ARBA00030756"/>
    </source>
</evidence>
<keyword evidence="18" id="KW-1185">Reference proteome</keyword>
<reference evidence="17 18" key="1">
    <citation type="submission" date="2016-11" db="EMBL/GenBank/DDBJ databases">
        <title>Mixed transmission modes and dynamic genome evolution in an obligate animal-bacterial symbiosis.</title>
        <authorList>
            <person name="Russell S.L."/>
            <person name="Corbett-Detig R.B."/>
            <person name="Cavanaugh C.M."/>
        </authorList>
    </citation>
    <scope>NUCLEOTIDE SEQUENCE [LARGE SCALE GENOMIC DNA]</scope>
    <source>
        <strain evidence="17">Sveles-Q1</strain>
    </source>
</reference>
<evidence type="ECO:0000256" key="6">
    <source>
        <dbReference type="ARBA" id="ARBA00022485"/>
    </source>
</evidence>
<dbReference type="InterPro" id="IPR003739">
    <property type="entry name" value="Lys_aminomutase/Glu_NH3_mut"/>
</dbReference>
<keyword evidence="7" id="KW-0949">S-adenosyl-L-methionine</keyword>
<dbReference type="InterPro" id="IPR058240">
    <property type="entry name" value="rSAM_sf"/>
</dbReference>
<evidence type="ECO:0000259" key="16">
    <source>
        <dbReference type="PROSITE" id="PS51918"/>
    </source>
</evidence>
<protein>
    <recommendedName>
        <fullName evidence="5">L-lysine 2,3-aminomutase</fullName>
    </recommendedName>
    <alternativeName>
        <fullName evidence="13">EF-P post-translational modification enzyme B</fullName>
    </alternativeName>
</protein>
<dbReference type="PANTHER" id="PTHR30538:SF1">
    <property type="entry name" value="L-LYSINE 2,3-AMINOMUTASE"/>
    <property type="match status" value="1"/>
</dbReference>
<dbReference type="PIRSF" id="PIRSF004911">
    <property type="entry name" value="DUF160"/>
    <property type="match status" value="1"/>
</dbReference>
<dbReference type="InterPro" id="IPR013785">
    <property type="entry name" value="Aldolase_TIM"/>
</dbReference>
<comment type="similarity">
    <text evidence="4">Belongs to the radical SAM superfamily. KamA family.</text>
</comment>
<dbReference type="Proteomes" id="UP000191110">
    <property type="component" value="Unassembled WGS sequence"/>
</dbReference>
<gene>
    <name evidence="17" type="ORF">BOW53_06880</name>
</gene>
<dbReference type="SFLD" id="SFLDG01070">
    <property type="entry name" value="PLP-dependent"/>
    <property type="match status" value="1"/>
</dbReference>
<dbReference type="PANTHER" id="PTHR30538">
    <property type="entry name" value="LYSINE 2,3-AMINOMUTASE-RELATED"/>
    <property type="match status" value="1"/>
</dbReference>
<evidence type="ECO:0000256" key="11">
    <source>
        <dbReference type="ARBA" id="ARBA00023014"/>
    </source>
</evidence>
<evidence type="ECO:0000256" key="4">
    <source>
        <dbReference type="ARBA" id="ARBA00008703"/>
    </source>
</evidence>
<dbReference type="NCBIfam" id="TIGR00238">
    <property type="entry name" value="KamA family radical SAM protein"/>
    <property type="match status" value="1"/>
</dbReference>
<proteinExistence type="inferred from homology"/>
<dbReference type="AlphaFoldDB" id="A0A1T2L6T2"/>
<evidence type="ECO:0000256" key="9">
    <source>
        <dbReference type="ARBA" id="ARBA00022898"/>
    </source>
</evidence>
<evidence type="ECO:0000256" key="7">
    <source>
        <dbReference type="ARBA" id="ARBA00022691"/>
    </source>
</evidence>
<dbReference type="SUPFAM" id="SSF102114">
    <property type="entry name" value="Radical SAM enzymes"/>
    <property type="match status" value="1"/>
</dbReference>
<organism evidence="17 18">
    <name type="scientific">Solemya pervernicosa gill symbiont</name>
    <dbReference type="NCBI Taxonomy" id="642797"/>
    <lineage>
        <taxon>Bacteria</taxon>
        <taxon>Pseudomonadati</taxon>
        <taxon>Pseudomonadota</taxon>
        <taxon>Gammaproteobacteria</taxon>
        <taxon>sulfur-oxidizing symbionts</taxon>
    </lineage>
</organism>
<feature type="binding site" evidence="14">
    <location>
        <position position="133"/>
    </location>
    <ligand>
        <name>[4Fe-4S] cluster</name>
        <dbReference type="ChEBI" id="CHEBI:49883"/>
        <note>4Fe-4S-S-AdoMet</note>
    </ligand>
</feature>
<evidence type="ECO:0000256" key="5">
    <source>
        <dbReference type="ARBA" id="ARBA00022363"/>
    </source>
</evidence>
<dbReference type="InterPro" id="IPR007197">
    <property type="entry name" value="rSAM"/>
</dbReference>
<name>A0A1T2L6T2_9GAMM</name>
<evidence type="ECO:0000256" key="15">
    <source>
        <dbReference type="PIRSR" id="PIRSR603739-50"/>
    </source>
</evidence>
<dbReference type="SFLD" id="SFLDF00314">
    <property type="entry name" value="L-lysine_2_3-aminomutase_(yjeK"/>
    <property type="match status" value="1"/>
</dbReference>
<comment type="cofactor">
    <cofactor evidence="2 15">
        <name>pyridoxal 5'-phosphate</name>
        <dbReference type="ChEBI" id="CHEBI:597326"/>
    </cofactor>
</comment>
<dbReference type="SFLD" id="SFLDS00029">
    <property type="entry name" value="Radical_SAM"/>
    <property type="match status" value="1"/>
</dbReference>
<feature type="domain" description="Radical SAM core" evidence="16">
    <location>
        <begin position="115"/>
        <end position="337"/>
    </location>
</feature>
<keyword evidence="8 14" id="KW-0479">Metal-binding</keyword>
<keyword evidence="12" id="KW-0413">Isomerase</keyword>
<evidence type="ECO:0000256" key="1">
    <source>
        <dbReference type="ARBA" id="ARBA00001352"/>
    </source>
</evidence>
<sequence length="367" mass="41200">MLHRLNLVYVIIRRNMIPRTVPSWQRELSQSIRDPAELLLRLKLGSELLEDARHAAKLFGLYVSPAYLSRIEVGNLSDPLLRQVLPLSDELIEQRGFSMDPVDEFESFKAPGLLQKYHGRALLITTAACAINCRYCFRRHFPYQGSAPTESNWQEVLKSLREDDSISELILSGGDPLLITNERLAGFLDDLETITHLKRVRIHSRIPIVLPSRIDAELCQILASSRLFSVVIIHANHSNEIDDEVSSALRRLRPVATLLNQSVLLKGVNDSAATLSELSEQLFANGVLPYYLHQLDRVQGAAHFEVTDGEALTIHQTMSESLPGYLLPKLVREVAGKQSKTPLIELFSTTFSDTDTEGIFSLTSMGY</sequence>
<feature type="binding site" evidence="14">
    <location>
        <position position="129"/>
    </location>
    <ligand>
        <name>[4Fe-4S] cluster</name>
        <dbReference type="ChEBI" id="CHEBI:49883"/>
        <note>4Fe-4S-S-AdoMet</note>
    </ligand>
</feature>
<dbReference type="GO" id="GO:0051539">
    <property type="term" value="F:4 iron, 4 sulfur cluster binding"/>
    <property type="evidence" value="ECO:0007669"/>
    <property type="project" value="UniProtKB-KW"/>
</dbReference>
<dbReference type="PROSITE" id="PS51918">
    <property type="entry name" value="RADICAL_SAM"/>
    <property type="match status" value="1"/>
</dbReference>
<keyword evidence="10" id="KW-0408">Iron</keyword>
<keyword evidence="11 14" id="KW-0411">Iron-sulfur</keyword>
<evidence type="ECO:0000313" key="18">
    <source>
        <dbReference type="Proteomes" id="UP000191110"/>
    </source>
</evidence>
<evidence type="ECO:0000256" key="3">
    <source>
        <dbReference type="ARBA" id="ARBA00001966"/>
    </source>
</evidence>
<evidence type="ECO:0000256" key="2">
    <source>
        <dbReference type="ARBA" id="ARBA00001933"/>
    </source>
</evidence>
<evidence type="ECO:0000256" key="10">
    <source>
        <dbReference type="ARBA" id="ARBA00023004"/>
    </source>
</evidence>
<keyword evidence="9 15" id="KW-0663">Pyridoxal phosphate</keyword>
<evidence type="ECO:0000313" key="17">
    <source>
        <dbReference type="EMBL" id="OOZ40646.1"/>
    </source>
</evidence>
<comment type="caution">
    <text evidence="17">The sequence shown here is derived from an EMBL/GenBank/DDBJ whole genome shotgun (WGS) entry which is preliminary data.</text>
</comment>
<dbReference type="InterPro" id="IPR022462">
    <property type="entry name" value="EpmB"/>
</dbReference>
<feature type="modified residue" description="N6-(pyridoxal phosphate)lysine" evidence="15">
    <location>
        <position position="340"/>
    </location>
</feature>
<comment type="cofactor">
    <cofactor evidence="3">
        <name>[4Fe-4S] cluster</name>
        <dbReference type="ChEBI" id="CHEBI:49883"/>
    </cofactor>
</comment>
<dbReference type="Pfam" id="PF04055">
    <property type="entry name" value="Radical_SAM"/>
    <property type="match status" value="1"/>
</dbReference>
<dbReference type="Gene3D" id="3.20.20.70">
    <property type="entry name" value="Aldolase class I"/>
    <property type="match status" value="1"/>
</dbReference>
<dbReference type="EMBL" id="MPRL01000020">
    <property type="protein sequence ID" value="OOZ40646.1"/>
    <property type="molecule type" value="Genomic_DNA"/>
</dbReference>
<keyword evidence="6 14" id="KW-0004">4Fe-4S</keyword>
<dbReference type="GO" id="GO:0046872">
    <property type="term" value="F:metal ion binding"/>
    <property type="evidence" value="ECO:0007669"/>
    <property type="project" value="UniProtKB-KW"/>
</dbReference>
<feature type="binding site" evidence="14">
    <location>
        <position position="136"/>
    </location>
    <ligand>
        <name>[4Fe-4S] cluster</name>
        <dbReference type="ChEBI" id="CHEBI:49883"/>
        <note>4Fe-4S-S-AdoMet</note>
    </ligand>
</feature>
<dbReference type="NCBIfam" id="TIGR03821">
    <property type="entry name" value="EFP_modif_epmB"/>
    <property type="match status" value="1"/>
</dbReference>
<accession>A0A1T2L6T2</accession>